<evidence type="ECO:0000256" key="1">
    <source>
        <dbReference type="SAM" id="MobiDB-lite"/>
    </source>
</evidence>
<feature type="region of interest" description="Disordered" evidence="1">
    <location>
        <begin position="194"/>
        <end position="233"/>
    </location>
</feature>
<evidence type="ECO:0000313" key="2">
    <source>
        <dbReference type="EMBL" id="KXT09846.1"/>
    </source>
</evidence>
<accession>A0A139I584</accession>
<comment type="caution">
    <text evidence="2">The sequence shown here is derived from an EMBL/GenBank/DDBJ whole genome shotgun (WGS) entry which is preliminary data.</text>
</comment>
<feature type="compositionally biased region" description="Polar residues" evidence="1">
    <location>
        <begin position="224"/>
        <end position="233"/>
    </location>
</feature>
<reference evidence="2 3" key="1">
    <citation type="submission" date="2015-07" db="EMBL/GenBank/DDBJ databases">
        <title>Comparative genomics of the Sigatoka disease complex on banana suggests a link between parallel evolutionary changes in Pseudocercospora fijiensis and Pseudocercospora eumusae and increased virulence on the banana host.</title>
        <authorList>
            <person name="Chang T.-C."/>
            <person name="Salvucci A."/>
            <person name="Crous P.W."/>
            <person name="Stergiopoulos I."/>
        </authorList>
    </citation>
    <scope>NUCLEOTIDE SEQUENCE [LARGE SCALE GENOMIC DNA]</scope>
    <source>
        <strain evidence="2 3">CBS 116634</strain>
    </source>
</reference>
<feature type="region of interest" description="Disordered" evidence="1">
    <location>
        <begin position="125"/>
        <end position="145"/>
    </location>
</feature>
<gene>
    <name evidence="2" type="ORF">AC579_9294</name>
</gene>
<dbReference type="EMBL" id="LFZO01000303">
    <property type="protein sequence ID" value="KXT09846.1"/>
    <property type="molecule type" value="Genomic_DNA"/>
</dbReference>
<dbReference type="AlphaFoldDB" id="A0A139I584"/>
<keyword evidence="3" id="KW-1185">Reference proteome</keyword>
<sequence length="274" mass="29952">MHICYMLVFFAETANLNNMLPPRYQQLLVDADPGDLVLLGYRDSHSSTLPTYRLVSLLASCSHYPNIAAPQDRIAWTLAISRHSERVAVDTRTMRCPEHAPLSEFIGKGCTMILRPDRADASVTGFNGFVPEDPQSVRGPNGRSRLVYLKPRRSTSRENLANLTDAAQSAKHVPGTDNDSWSIDTDGSSRSLGLFHDDASSSSSSTGSRESLASVVESHLVGPSTKSVQSQSLTRRPAHLLKHVDAHEQPFLSLDAVIGKATRQAKLPTTSLDF</sequence>
<protein>
    <submittedName>
        <fullName evidence="2">Uncharacterized protein</fullName>
    </submittedName>
</protein>
<proteinExistence type="predicted"/>
<organism evidence="2 3">
    <name type="scientific">Pseudocercospora musae</name>
    <dbReference type="NCBI Taxonomy" id="113226"/>
    <lineage>
        <taxon>Eukaryota</taxon>
        <taxon>Fungi</taxon>
        <taxon>Dikarya</taxon>
        <taxon>Ascomycota</taxon>
        <taxon>Pezizomycotina</taxon>
        <taxon>Dothideomycetes</taxon>
        <taxon>Dothideomycetidae</taxon>
        <taxon>Mycosphaerellales</taxon>
        <taxon>Mycosphaerellaceae</taxon>
        <taxon>Pseudocercospora</taxon>
    </lineage>
</organism>
<feature type="region of interest" description="Disordered" evidence="1">
    <location>
        <begin position="165"/>
        <end position="184"/>
    </location>
</feature>
<dbReference type="Proteomes" id="UP000073492">
    <property type="component" value="Unassembled WGS sequence"/>
</dbReference>
<feature type="compositionally biased region" description="Low complexity" evidence="1">
    <location>
        <begin position="200"/>
        <end position="214"/>
    </location>
</feature>
<name>A0A139I584_9PEZI</name>
<evidence type="ECO:0000313" key="3">
    <source>
        <dbReference type="Proteomes" id="UP000073492"/>
    </source>
</evidence>